<gene>
    <name evidence="1" type="ORF">BCIN_11g05180</name>
</gene>
<evidence type="ECO:0000313" key="2">
    <source>
        <dbReference type="Proteomes" id="UP000001798"/>
    </source>
</evidence>
<dbReference type="OrthoDB" id="2140489at2759"/>
<dbReference type="InterPro" id="IPR011008">
    <property type="entry name" value="Dimeric_a/b-barrel"/>
</dbReference>
<reference evidence="1 2" key="2">
    <citation type="journal article" date="2012" name="Eukaryot. Cell">
        <title>Genome update of Botrytis cinerea strains B05.10 and T4.</title>
        <authorList>
            <person name="Staats M."/>
            <person name="van Kan J.A."/>
        </authorList>
    </citation>
    <scope>NUCLEOTIDE SEQUENCE [LARGE SCALE GENOMIC DNA]</scope>
    <source>
        <strain evidence="1 2">B05.10</strain>
    </source>
</reference>
<reference evidence="1 2" key="1">
    <citation type="journal article" date="2011" name="PLoS Genet.">
        <title>Genomic analysis of the necrotrophic fungal pathogens Sclerotinia sclerotiorum and Botrytis cinerea.</title>
        <authorList>
            <person name="Amselem J."/>
            <person name="Cuomo C.A."/>
            <person name="van Kan J.A."/>
            <person name="Viaud M."/>
            <person name="Benito E.P."/>
            <person name="Couloux A."/>
            <person name="Coutinho P.M."/>
            <person name="de Vries R.P."/>
            <person name="Dyer P.S."/>
            <person name="Fillinger S."/>
            <person name="Fournier E."/>
            <person name="Gout L."/>
            <person name="Hahn M."/>
            <person name="Kohn L."/>
            <person name="Lapalu N."/>
            <person name="Plummer K.M."/>
            <person name="Pradier J.M."/>
            <person name="Quevillon E."/>
            <person name="Sharon A."/>
            <person name="Simon A."/>
            <person name="ten Have A."/>
            <person name="Tudzynski B."/>
            <person name="Tudzynski P."/>
            <person name="Wincker P."/>
            <person name="Andrew M."/>
            <person name="Anthouard V."/>
            <person name="Beever R.E."/>
            <person name="Beffa R."/>
            <person name="Benoit I."/>
            <person name="Bouzid O."/>
            <person name="Brault B."/>
            <person name="Chen Z."/>
            <person name="Choquer M."/>
            <person name="Collemare J."/>
            <person name="Cotton P."/>
            <person name="Danchin E.G."/>
            <person name="Da Silva C."/>
            <person name="Gautier A."/>
            <person name="Giraud C."/>
            <person name="Giraud T."/>
            <person name="Gonzalez C."/>
            <person name="Grossetete S."/>
            <person name="Guldener U."/>
            <person name="Henrissat B."/>
            <person name="Howlett B.J."/>
            <person name="Kodira C."/>
            <person name="Kretschmer M."/>
            <person name="Lappartient A."/>
            <person name="Leroch M."/>
            <person name="Levis C."/>
            <person name="Mauceli E."/>
            <person name="Neuveglise C."/>
            <person name="Oeser B."/>
            <person name="Pearson M."/>
            <person name="Poulain J."/>
            <person name="Poussereau N."/>
            <person name="Quesneville H."/>
            <person name="Rascle C."/>
            <person name="Schumacher J."/>
            <person name="Segurens B."/>
            <person name="Sexton A."/>
            <person name="Silva E."/>
            <person name="Sirven C."/>
            <person name="Soanes D.M."/>
            <person name="Talbot N.J."/>
            <person name="Templeton M."/>
            <person name="Yandava C."/>
            <person name="Yarden O."/>
            <person name="Zeng Q."/>
            <person name="Rollins J.A."/>
            <person name="Lebrun M.H."/>
            <person name="Dickman M."/>
        </authorList>
    </citation>
    <scope>NUCLEOTIDE SEQUENCE [LARGE SCALE GENOMIC DNA]</scope>
    <source>
        <strain evidence="1 2">B05.10</strain>
    </source>
</reference>
<proteinExistence type="predicted"/>
<dbReference type="EMBL" id="CP009815">
    <property type="protein sequence ID" value="ATZ55240.1"/>
    <property type="molecule type" value="Genomic_DNA"/>
</dbReference>
<keyword evidence="2" id="KW-1185">Reference proteome</keyword>
<dbReference type="KEGG" id="bfu:BCIN_11g05180"/>
<reference evidence="1 2" key="3">
    <citation type="journal article" date="2017" name="Mol. Plant Pathol.">
        <title>A gapless genome sequence of the fungus Botrytis cinerea.</title>
        <authorList>
            <person name="Van Kan J.A."/>
            <person name="Stassen J.H."/>
            <person name="Mosbach A."/>
            <person name="Van Der Lee T.A."/>
            <person name="Faino L."/>
            <person name="Farmer A.D."/>
            <person name="Papasotiriou D.G."/>
            <person name="Zhou S."/>
            <person name="Seidl M.F."/>
            <person name="Cottam E."/>
            <person name="Edel D."/>
            <person name="Hahn M."/>
            <person name="Schwartz D.C."/>
            <person name="Dietrich R.A."/>
            <person name="Widdison S."/>
            <person name="Scalliet G."/>
        </authorList>
    </citation>
    <scope>NUCLEOTIDE SEQUENCE [LARGE SCALE GENOMIC DNA]</scope>
    <source>
        <strain evidence="1 2">B05.10</strain>
    </source>
</reference>
<evidence type="ECO:0000313" key="1">
    <source>
        <dbReference type="EMBL" id="ATZ55240.1"/>
    </source>
</evidence>
<organism evidence="1 2">
    <name type="scientific">Botryotinia fuckeliana (strain B05.10)</name>
    <name type="common">Noble rot fungus</name>
    <name type="synonym">Botrytis cinerea</name>
    <dbReference type="NCBI Taxonomy" id="332648"/>
    <lineage>
        <taxon>Eukaryota</taxon>
        <taxon>Fungi</taxon>
        <taxon>Dikarya</taxon>
        <taxon>Ascomycota</taxon>
        <taxon>Pezizomycotina</taxon>
        <taxon>Leotiomycetes</taxon>
        <taxon>Helotiales</taxon>
        <taxon>Sclerotiniaceae</taxon>
        <taxon>Botrytis</taxon>
    </lineage>
</organism>
<protein>
    <submittedName>
        <fullName evidence="1">Uncharacterized protein</fullName>
    </submittedName>
</protein>
<dbReference type="GeneID" id="5439000"/>
<dbReference type="PANTHER" id="PTHR36986">
    <property type="entry name" value="UPF0643 PROTEIN PB2B2.08"/>
    <property type="match status" value="1"/>
</dbReference>
<dbReference type="SUPFAM" id="SSF54909">
    <property type="entry name" value="Dimeric alpha+beta barrel"/>
    <property type="match status" value="1"/>
</dbReference>
<dbReference type="AlphaFoldDB" id="A0A384JXD8"/>
<dbReference type="RefSeq" id="XP_001558390.2">
    <property type="nucleotide sequence ID" value="XM_001558340.2"/>
</dbReference>
<dbReference type="PANTHER" id="PTHR36986:SF1">
    <property type="entry name" value="UPF0643 PROTEIN PB2B2.08"/>
    <property type="match status" value="1"/>
</dbReference>
<dbReference type="VEuPathDB" id="FungiDB:Bcin11g05180"/>
<name>A0A384JXD8_BOTFB</name>
<accession>A0A384JXD8</accession>
<dbReference type="Proteomes" id="UP000001798">
    <property type="component" value="Chromosome 11"/>
</dbReference>
<sequence length="306" mass="35256">MSWYLFGQLRPGRSFLDSSFPSNSYIFDFPVGSFQYSLEDIKIAPFLQSSKHLFRSHLPFLYNSLKLIRPELSILSHIMAVVTSPTLPFNNLERHEISNALESSAELRYPVSSSKNDSWNGDRYLVVSPYDEKPHLLDLDTLDTPNRLLARALVGLKCLREDYATAPYIETFNWQEVIDSLRELAKASNYTWKEEFFYIVVFRSQVPPETVAHYSDLGALDKAAHAEATESGGFLKYWFGVPDKNGRNLATCVWRSSRDAKIGSVGPHHRVAANAARHMYTEWKIERLRLLVKDDIKEWDIEQWVD</sequence>